<dbReference type="EMBL" id="BLIY01000024">
    <property type="protein sequence ID" value="GFE55677.1"/>
    <property type="molecule type" value="Genomic_DNA"/>
</dbReference>
<evidence type="ECO:0000313" key="6">
    <source>
        <dbReference type="Proteomes" id="UP001057455"/>
    </source>
</evidence>
<keyword evidence="2" id="KW-0539">Nucleus</keyword>
<dbReference type="PANTHER" id="PTHR10252">
    <property type="entry name" value="HISTONE-LIKE TRANSCRIPTION FACTOR CCAAT-RELATED"/>
    <property type="match status" value="1"/>
</dbReference>
<dbReference type="InterPro" id="IPR009072">
    <property type="entry name" value="Histone-fold"/>
</dbReference>
<evidence type="ECO:0000256" key="2">
    <source>
        <dbReference type="ARBA" id="ARBA00023242"/>
    </source>
</evidence>
<sequence length="302" mass="34077">MSDGTDVDQKDEIYDWQTKQNEHPTSDRSSIAGDILPLNRGSNLPIARIKKIMKEGEHPGMIAADAPVLLAKACEMLIKDLTLQSWDCTLTTRRCTLQRQDVAAAIFKNSCYNFMLDIFTPEELYPKLEPKVGNIIQFNPMKHMKDARSYPFMHGLNNPRDGYMHGNLPMGQGHIPMGHAEMYHRGMQRYLLNPAAQGHVMGSHNLHVVPFHGIPALNNMMPYPKNMPMNGHMMHSAPLTKLPMPLLPHCTKSQPITQGTAGFTEGEVQNQATQSAESQMLYMQRYPAPPERDSTQTYHPPY</sequence>
<evidence type="ECO:0000256" key="1">
    <source>
        <dbReference type="ARBA" id="ARBA00004123"/>
    </source>
</evidence>
<evidence type="ECO:0000259" key="4">
    <source>
        <dbReference type="Pfam" id="PF00808"/>
    </source>
</evidence>
<comment type="caution">
    <text evidence="5">The sequence shown here is derived from an EMBL/GenBank/DDBJ whole genome shotgun (WGS) entry which is preliminary data.</text>
</comment>
<evidence type="ECO:0000313" key="5">
    <source>
        <dbReference type="EMBL" id="GFE55677.1"/>
    </source>
</evidence>
<feature type="region of interest" description="Disordered" evidence="3">
    <location>
        <begin position="1"/>
        <end position="31"/>
    </location>
</feature>
<dbReference type="AlphaFoldDB" id="A0A9W5WWK5"/>
<name>A0A9W5WWK5_BABOV</name>
<dbReference type="Proteomes" id="UP001057455">
    <property type="component" value="Unassembled WGS sequence"/>
</dbReference>
<dbReference type="OrthoDB" id="1272441at2759"/>
<keyword evidence="6" id="KW-1185">Reference proteome</keyword>
<evidence type="ECO:0000256" key="3">
    <source>
        <dbReference type="SAM" id="MobiDB-lite"/>
    </source>
</evidence>
<dbReference type="Gene3D" id="1.10.20.10">
    <property type="entry name" value="Histone, subunit A"/>
    <property type="match status" value="1"/>
</dbReference>
<accession>A0A9W5WWK5</accession>
<dbReference type="GO" id="GO:0046982">
    <property type="term" value="F:protein heterodimerization activity"/>
    <property type="evidence" value="ECO:0007669"/>
    <property type="project" value="InterPro"/>
</dbReference>
<dbReference type="InterPro" id="IPR003958">
    <property type="entry name" value="CBFA_NFYB_domain"/>
</dbReference>
<dbReference type="InterPro" id="IPR050568">
    <property type="entry name" value="Transcr_DNA_Rep_Reg"/>
</dbReference>
<protein>
    <submittedName>
        <fullName evidence="5">Histone-like transcription factor protein</fullName>
    </submittedName>
</protein>
<dbReference type="SUPFAM" id="SSF47113">
    <property type="entry name" value="Histone-fold"/>
    <property type="match status" value="1"/>
</dbReference>
<comment type="subcellular location">
    <subcellularLocation>
        <location evidence="1">Nucleus</location>
    </subcellularLocation>
</comment>
<proteinExistence type="predicted"/>
<dbReference type="CDD" id="cd22908">
    <property type="entry name" value="HFD_NFYC-like"/>
    <property type="match status" value="1"/>
</dbReference>
<gene>
    <name evidence="5" type="ORF">BaOVIS_030810</name>
</gene>
<dbReference type="Pfam" id="PF00808">
    <property type="entry name" value="CBFD_NFYB_HMF"/>
    <property type="match status" value="1"/>
</dbReference>
<reference evidence="5" key="1">
    <citation type="submission" date="2019-12" db="EMBL/GenBank/DDBJ databases">
        <title>Genome sequence of Babesia ovis.</title>
        <authorList>
            <person name="Yamagishi J."/>
            <person name="Sevinc F."/>
            <person name="Xuan X."/>
        </authorList>
    </citation>
    <scope>NUCLEOTIDE SEQUENCE</scope>
    <source>
        <strain evidence="5">Selcuk</strain>
    </source>
</reference>
<feature type="domain" description="Transcription factor CBF/NF-Y/archaeal histone" evidence="4">
    <location>
        <begin position="43"/>
        <end position="106"/>
    </location>
</feature>
<dbReference type="GO" id="GO:0005634">
    <property type="term" value="C:nucleus"/>
    <property type="evidence" value="ECO:0007669"/>
    <property type="project" value="UniProtKB-SubCell"/>
</dbReference>
<organism evidence="5 6">
    <name type="scientific">Babesia ovis</name>
    <dbReference type="NCBI Taxonomy" id="5869"/>
    <lineage>
        <taxon>Eukaryota</taxon>
        <taxon>Sar</taxon>
        <taxon>Alveolata</taxon>
        <taxon>Apicomplexa</taxon>
        <taxon>Aconoidasida</taxon>
        <taxon>Piroplasmida</taxon>
        <taxon>Babesiidae</taxon>
        <taxon>Babesia</taxon>
    </lineage>
</organism>